<feature type="region of interest" description="Disordered" evidence="2">
    <location>
        <begin position="1"/>
        <end position="96"/>
    </location>
</feature>
<feature type="region of interest" description="Disordered" evidence="2">
    <location>
        <begin position="559"/>
        <end position="589"/>
    </location>
</feature>
<evidence type="ECO:0000313" key="4">
    <source>
        <dbReference type="EMBL" id="CAG7730275.1"/>
    </source>
</evidence>
<dbReference type="AlphaFoldDB" id="A0A8J2K076"/>
<feature type="domain" description="CCAAT-binding factor" evidence="3">
    <location>
        <begin position="457"/>
        <end position="706"/>
    </location>
</feature>
<evidence type="ECO:0000313" key="5">
    <source>
        <dbReference type="Proteomes" id="UP000708208"/>
    </source>
</evidence>
<dbReference type="InterPro" id="IPR005612">
    <property type="entry name" value="CCAAT-binding_factor"/>
</dbReference>
<organism evidence="4 5">
    <name type="scientific">Allacma fusca</name>
    <dbReference type="NCBI Taxonomy" id="39272"/>
    <lineage>
        <taxon>Eukaryota</taxon>
        <taxon>Metazoa</taxon>
        <taxon>Ecdysozoa</taxon>
        <taxon>Arthropoda</taxon>
        <taxon>Hexapoda</taxon>
        <taxon>Collembola</taxon>
        <taxon>Symphypleona</taxon>
        <taxon>Sminthuridae</taxon>
        <taxon>Allacma</taxon>
    </lineage>
</organism>
<feature type="compositionally biased region" description="Basic residues" evidence="2">
    <location>
        <begin position="44"/>
        <end position="53"/>
    </location>
</feature>
<feature type="compositionally biased region" description="Polar residues" evidence="2">
    <location>
        <begin position="72"/>
        <end position="96"/>
    </location>
</feature>
<feature type="compositionally biased region" description="Basic and acidic residues" evidence="2">
    <location>
        <begin position="579"/>
        <end position="589"/>
    </location>
</feature>
<dbReference type="PANTHER" id="PTHR12048">
    <property type="entry name" value="CCAAT-BINDING FACTOR-RELATED"/>
    <property type="match status" value="1"/>
</dbReference>
<comment type="similarity">
    <text evidence="1">Belongs to the CBF/MAK21 family.</text>
</comment>
<dbReference type="InterPro" id="IPR040155">
    <property type="entry name" value="CEBPZ/Mak21-like"/>
</dbReference>
<dbReference type="GO" id="GO:0005634">
    <property type="term" value="C:nucleus"/>
    <property type="evidence" value="ECO:0007669"/>
    <property type="project" value="TreeGrafter"/>
</dbReference>
<gene>
    <name evidence="4" type="ORF">AFUS01_LOCUS18933</name>
</gene>
<evidence type="ECO:0000256" key="1">
    <source>
        <dbReference type="ARBA" id="ARBA00007797"/>
    </source>
</evidence>
<feature type="region of interest" description="Disordered" evidence="2">
    <location>
        <begin position="848"/>
        <end position="886"/>
    </location>
</feature>
<dbReference type="OrthoDB" id="28947at2759"/>
<sequence>MKAKPAKSKKGLKGKDKKLKKNKIGKGGAQNGKSNGFMNQKNFNKPKKAKGNQKSKNEDGDDTWEKLPGPNPNNIIKFNSHNNGGTSSYSKTTEDSSLQNTKLVIKSDGQKWFKINVPGVESSTNSKPEGEETDVKPLLVSEINTIENAASKYLEADVEAYSAANLNGPGRSDFLWMNKMMKTGTLPDRMAAFTVRIQDSPVHNLNCLQQLIGQVKIQGKQHCLMTAETVKDLFLQDLLPPDRKLQTFANHDVALRKAPKKQIILWLFEDRLKKCYLSYVEALGKMSGDTIDTLRGKAISIIQQLITTHPEQESVLLPMLVNKLGDPVQKVASRALFHLEKLVKAHPRMKMVVVEEVERLLFRNNVGSKAQYYGICFLNMVQLQEEHPKLAAKLVKLYLAFFKACIKKGEIDSKMMSALLTGVNKAFKKAQLVGVEIIESVDTLYKIVRLSQFNIGIQALSLLLQMSDVKDDPAKADRFYRILYEKLLSSEVGTTAHGMKFLNLLHRALRADTNIIRVTAFAKRLLQVCHHVPANIACGILFLLSEVCKEHRGIFKLGSSPSSTGDVSTKSSPNDDGSDTEKESEATRETKRKALEKLLKKTNVTTGDADEKQIQAKPVSKIANKLLNIATEKQNPIKSQSNDDEVQEVEVEEKHVPVVKIEPTEIRATTYDISGRNPAYCGANLTLAFELVSLAEHYHPSVALFAQTLIDKNFIKYDGNPLRDFAIARFLERFIYRNPKVNKLRPQYEPRGLRKVPVNSTTYLEADVSKVPIEERFFYKYFKDRKYKAPVKKDDDADSDLESVGDEEFEEIMGNYFKQSGALASDDDDEEDDIDFAANIKTVVEKKNKKGKSKIEDEEDDDDDEEDEPAVFDDDMEGAYDNSDLDDEEAIDADDFVELGDDADNDFNLDDDFEGFDTFEDDEAVTVGKTKINKKSKLKSLGGDKMFLPAEQFSEMLDENADLDLGSAHTFINKDRADMKQLKWESDRDRWVKGYKKTSKTSFKSQKSKKRKKL</sequence>
<accession>A0A8J2K076</accession>
<evidence type="ECO:0000259" key="3">
    <source>
        <dbReference type="Pfam" id="PF03914"/>
    </source>
</evidence>
<feature type="compositionally biased region" description="Acidic residues" evidence="2">
    <location>
        <begin position="856"/>
        <end position="886"/>
    </location>
</feature>
<feature type="compositionally biased region" description="Polar residues" evidence="2">
    <location>
        <begin position="31"/>
        <end position="43"/>
    </location>
</feature>
<reference evidence="4" key="1">
    <citation type="submission" date="2021-06" db="EMBL/GenBank/DDBJ databases">
        <authorList>
            <person name="Hodson N. C."/>
            <person name="Mongue J. A."/>
            <person name="Jaron S. K."/>
        </authorList>
    </citation>
    <scope>NUCLEOTIDE SEQUENCE</scope>
</reference>
<dbReference type="EMBL" id="CAJVCH010191876">
    <property type="protein sequence ID" value="CAG7730275.1"/>
    <property type="molecule type" value="Genomic_DNA"/>
</dbReference>
<dbReference type="Pfam" id="PF03914">
    <property type="entry name" value="CBF"/>
    <property type="match status" value="1"/>
</dbReference>
<proteinExistence type="inferred from homology"/>
<dbReference type="PANTHER" id="PTHR12048:SF0">
    <property type="entry name" value="CCAAT_ENHANCER-BINDING PROTEIN ZETA"/>
    <property type="match status" value="1"/>
</dbReference>
<feature type="compositionally biased region" description="Polar residues" evidence="2">
    <location>
        <begin position="559"/>
        <end position="575"/>
    </location>
</feature>
<dbReference type="Proteomes" id="UP000708208">
    <property type="component" value="Unassembled WGS sequence"/>
</dbReference>
<evidence type="ECO:0000256" key="2">
    <source>
        <dbReference type="SAM" id="MobiDB-lite"/>
    </source>
</evidence>
<keyword evidence="5" id="KW-1185">Reference proteome</keyword>
<protein>
    <recommendedName>
        <fullName evidence="3">CCAAT-binding factor domain-containing protein</fullName>
    </recommendedName>
</protein>
<feature type="region of interest" description="Disordered" evidence="2">
    <location>
        <begin position="995"/>
        <end position="1014"/>
    </location>
</feature>
<name>A0A8J2K076_9HEXA</name>
<comment type="caution">
    <text evidence="4">The sequence shown here is derived from an EMBL/GenBank/DDBJ whole genome shotgun (WGS) entry which is preliminary data.</text>
</comment>
<feature type="compositionally biased region" description="Basic residues" evidence="2">
    <location>
        <begin position="1"/>
        <end position="24"/>
    </location>
</feature>